<keyword evidence="7" id="KW-0614">Plasmid</keyword>
<feature type="domain" description="Peptidase C39" evidence="6">
    <location>
        <begin position="6"/>
        <end position="38"/>
    </location>
</feature>
<dbReference type="InterPro" id="IPR003675">
    <property type="entry name" value="Rce1/LyrA-like_dom"/>
</dbReference>
<evidence type="ECO:0000256" key="2">
    <source>
        <dbReference type="ARBA" id="ARBA00009067"/>
    </source>
</evidence>
<feature type="transmembrane region" description="Helical" evidence="4">
    <location>
        <begin position="204"/>
        <end position="226"/>
    </location>
</feature>
<evidence type="ECO:0000313" key="7">
    <source>
        <dbReference type="EMBL" id="ARE27471.2"/>
    </source>
</evidence>
<feature type="domain" description="CAAX prenyl protease 2/Lysostaphin resistance protein A-like" evidence="5">
    <location>
        <begin position="172"/>
        <end position="255"/>
    </location>
</feature>
<feature type="transmembrane region" description="Helical" evidence="4">
    <location>
        <begin position="53"/>
        <end position="73"/>
    </location>
</feature>
<geneLocation type="plasmid" evidence="7">
    <name>pJM1H</name>
</geneLocation>
<dbReference type="PANTHER" id="PTHR36435">
    <property type="entry name" value="SLR1288 PROTEIN"/>
    <property type="match status" value="1"/>
</dbReference>
<comment type="similarity">
    <text evidence="2">Belongs to the UPF0177 family.</text>
</comment>
<evidence type="ECO:0000256" key="4">
    <source>
        <dbReference type="SAM" id="Phobius"/>
    </source>
</evidence>
<protein>
    <submittedName>
        <fullName evidence="7">CPBP family glutamic-type intramembrane protease</fullName>
        <ecNumber evidence="7">3.4.-.-</ecNumber>
    </submittedName>
</protein>
<dbReference type="Proteomes" id="UP000191806">
    <property type="component" value="Plasmid pJM1H"/>
</dbReference>
<keyword evidence="7" id="KW-0645">Protease</keyword>
<comment type="subcellular location">
    <subcellularLocation>
        <location evidence="1">Cell membrane</location>
        <topology evidence="1">Multi-pass membrane protein</topology>
    </subcellularLocation>
</comment>
<reference evidence="7" key="2">
    <citation type="submission" date="2023-03" db="EMBL/GenBank/DDBJ databases">
        <authorList>
            <person name="McDonnell B."/>
        </authorList>
    </citation>
    <scope>NUCLEOTIDE SEQUENCE</scope>
    <source>
        <strain evidence="7">JM1</strain>
        <plasmid evidence="7">pJM1H</plasmid>
    </source>
</reference>
<dbReference type="AlphaFoldDB" id="A0A1V0PDX6"/>
<reference evidence="7" key="1">
    <citation type="journal article" date="2017" name="BMC Genomics">
        <title>Comparative and functional genomics of the Lactococcus lactis taxon; insights into evolution and niche adaptation.</title>
        <authorList>
            <person name="Kelleher P."/>
            <person name="Bottacini F."/>
            <person name="Mahony J."/>
            <person name="Kilcawley K.N."/>
            <person name="van Sinderen D."/>
        </authorList>
    </citation>
    <scope>NUCLEOTIDE SEQUENCE [LARGE SCALE GENOMIC DNA]</scope>
    <source>
        <strain evidence="7">JM1</strain>
    </source>
</reference>
<dbReference type="GO" id="GO:0005524">
    <property type="term" value="F:ATP binding"/>
    <property type="evidence" value="ECO:0007669"/>
    <property type="project" value="InterPro"/>
</dbReference>
<keyword evidence="4" id="KW-1133">Transmembrane helix</keyword>
<dbReference type="GO" id="GO:0004175">
    <property type="term" value="F:endopeptidase activity"/>
    <property type="evidence" value="ECO:0007669"/>
    <property type="project" value="UniProtKB-ARBA"/>
</dbReference>
<evidence type="ECO:0000259" key="5">
    <source>
        <dbReference type="Pfam" id="PF02517"/>
    </source>
</evidence>
<keyword evidence="7" id="KW-0378">Hydrolase</keyword>
<dbReference type="Gene3D" id="3.90.70.10">
    <property type="entry name" value="Cysteine proteinases"/>
    <property type="match status" value="1"/>
</dbReference>
<dbReference type="RefSeq" id="WP_050595627.1">
    <property type="nucleotide sequence ID" value="NZ_CP016752.2"/>
</dbReference>
<dbReference type="InterPro" id="IPR052710">
    <property type="entry name" value="CAAX_protease"/>
</dbReference>
<name>A0A1V0PDX6_LACLC</name>
<dbReference type="EC" id="3.4.-.-" evidence="7"/>
<evidence type="ECO:0000256" key="1">
    <source>
        <dbReference type="ARBA" id="ARBA00004651"/>
    </source>
</evidence>
<dbReference type="GO" id="GO:0006508">
    <property type="term" value="P:proteolysis"/>
    <property type="evidence" value="ECO:0007669"/>
    <property type="project" value="UniProtKB-KW"/>
</dbReference>
<feature type="transmembrane region" description="Helical" evidence="4">
    <location>
        <begin position="164"/>
        <end position="184"/>
    </location>
</feature>
<gene>
    <name evidence="7" type="ORF">LLJM1_05800</name>
</gene>
<proteinExistence type="inferred from homology"/>
<dbReference type="InterPro" id="IPR005074">
    <property type="entry name" value="Peptidase_C39"/>
</dbReference>
<accession>A0A1V0PDX6</accession>
<dbReference type="PANTHER" id="PTHR36435:SF1">
    <property type="entry name" value="CAAX AMINO TERMINAL PROTEASE FAMILY PROTEIN"/>
    <property type="match status" value="1"/>
</dbReference>
<dbReference type="EMBL" id="CP016752">
    <property type="protein sequence ID" value="ARE27471.2"/>
    <property type="molecule type" value="Genomic_DNA"/>
</dbReference>
<keyword evidence="4" id="KW-0812">Transmembrane</keyword>
<organism evidence="7">
    <name type="scientific">Lactococcus lactis subsp. cremoris</name>
    <name type="common">Streptococcus cremoris</name>
    <dbReference type="NCBI Taxonomy" id="1359"/>
    <lineage>
        <taxon>Bacteria</taxon>
        <taxon>Bacillati</taxon>
        <taxon>Bacillota</taxon>
        <taxon>Bacilli</taxon>
        <taxon>Lactobacillales</taxon>
        <taxon>Streptococcaceae</taxon>
        <taxon>Lactococcus</taxon>
    </lineage>
</organism>
<dbReference type="GO" id="GO:0080120">
    <property type="term" value="P:CAAX-box protein maturation"/>
    <property type="evidence" value="ECO:0007669"/>
    <property type="project" value="UniProtKB-ARBA"/>
</dbReference>
<dbReference type="Pfam" id="PF03412">
    <property type="entry name" value="Peptidase_C39"/>
    <property type="match status" value="1"/>
</dbReference>
<evidence type="ECO:0000259" key="6">
    <source>
        <dbReference type="Pfam" id="PF03412"/>
    </source>
</evidence>
<feature type="transmembrane region" description="Helical" evidence="4">
    <location>
        <begin position="246"/>
        <end position="262"/>
    </location>
</feature>
<keyword evidence="4" id="KW-0472">Membrane</keyword>
<evidence type="ECO:0000256" key="3">
    <source>
        <dbReference type="ARBA" id="ARBA00022475"/>
    </source>
</evidence>
<dbReference type="Pfam" id="PF02517">
    <property type="entry name" value="Rce1-like"/>
    <property type="match status" value="1"/>
</dbReference>
<dbReference type="GO" id="GO:0005886">
    <property type="term" value="C:plasma membrane"/>
    <property type="evidence" value="ECO:0007669"/>
    <property type="project" value="UniProtKB-SubCell"/>
</dbReference>
<feature type="transmembrane region" description="Helical" evidence="4">
    <location>
        <begin position="128"/>
        <end position="152"/>
    </location>
</feature>
<keyword evidence="3" id="KW-1003">Cell membrane</keyword>
<feature type="transmembrane region" description="Helical" evidence="4">
    <location>
        <begin position="89"/>
        <end position="107"/>
    </location>
</feature>
<sequence>MKFKKKNYTPQVDEKDCGCAALSMILKTYETEKSLASFLLNQRIKMHKVFEKIITIFFAFFLFFISQIPIYYVNYKNKENNLYGISNKISLPFIFIALFVIIIAVALGKKRGFYHHSKKTLEFKNIMLILVLVTISIILNILINRFIIFHHLGIMNNQINIDSILSSLSCLGKIFGIALLAPILEESIFRASIYQIFNNDKVSFLISSLLFAFLHSGYSWVFFTYLPVSLCMTFIYHRRKILTDSILFHSLFNLLVLGLNFLI</sequence>